<keyword evidence="3" id="KW-1185">Reference proteome</keyword>
<sequence length="296" mass="34816">MSGRTGYTSFRGDPVSHDGRPAPLSGRVNHSRMNSFANRNSWGFEEFAGNRPGELYSTKSTDLDDIPSREHPHRSEPSQVLERRARGHNPAWHGAIRSSGSSPQIHDDSYASETSFLPPGTPMGEDYRKYKSHALEGDARVKRYAEDRRVFEHESTHYTPAPKRQFKGIDDFHHRAENTAFRAGDSYHQASRSRDAHNMNYIGHFKNREQFDGHERAGEFDEETSEMWHAREKEHRSHRPPRSPRRSEFDRETQSMIDAEFPEESEYEEREYKEREYQGRRRDKRRYDDEGNLMWR</sequence>
<feature type="region of interest" description="Disordered" evidence="1">
    <location>
        <begin position="47"/>
        <end position="125"/>
    </location>
</feature>
<dbReference type="Proteomes" id="UP000664534">
    <property type="component" value="Unassembled WGS sequence"/>
</dbReference>
<reference evidence="2" key="1">
    <citation type="submission" date="2021-03" db="EMBL/GenBank/DDBJ databases">
        <authorList>
            <person name="Tagirdzhanova G."/>
        </authorList>
    </citation>
    <scope>NUCLEOTIDE SEQUENCE</scope>
</reference>
<gene>
    <name evidence="2" type="ORF">IMSHALPRED_010982</name>
</gene>
<feature type="compositionally biased region" description="Basic and acidic residues" evidence="1">
    <location>
        <begin position="207"/>
        <end position="219"/>
    </location>
</feature>
<accession>A0A8H3G6E5</accession>
<feature type="compositionally biased region" description="Basic and acidic residues" evidence="1">
    <location>
        <begin position="226"/>
        <end position="235"/>
    </location>
</feature>
<evidence type="ECO:0000256" key="1">
    <source>
        <dbReference type="SAM" id="MobiDB-lite"/>
    </source>
</evidence>
<feature type="compositionally biased region" description="Basic and acidic residues" evidence="1">
    <location>
        <begin position="270"/>
        <end position="289"/>
    </location>
</feature>
<feature type="compositionally biased region" description="Acidic residues" evidence="1">
    <location>
        <begin position="260"/>
        <end position="269"/>
    </location>
</feature>
<evidence type="ECO:0000313" key="3">
    <source>
        <dbReference type="Proteomes" id="UP000664534"/>
    </source>
</evidence>
<name>A0A8H3G6E5_9LECA</name>
<feature type="region of interest" description="Disordered" evidence="1">
    <location>
        <begin position="1"/>
        <end position="30"/>
    </location>
</feature>
<comment type="caution">
    <text evidence="2">The sequence shown here is derived from an EMBL/GenBank/DDBJ whole genome shotgun (WGS) entry which is preliminary data.</text>
</comment>
<organism evidence="2 3">
    <name type="scientific">Imshaugia aleurites</name>
    <dbReference type="NCBI Taxonomy" id="172621"/>
    <lineage>
        <taxon>Eukaryota</taxon>
        <taxon>Fungi</taxon>
        <taxon>Dikarya</taxon>
        <taxon>Ascomycota</taxon>
        <taxon>Pezizomycotina</taxon>
        <taxon>Lecanoromycetes</taxon>
        <taxon>OSLEUM clade</taxon>
        <taxon>Lecanoromycetidae</taxon>
        <taxon>Lecanorales</taxon>
        <taxon>Lecanorineae</taxon>
        <taxon>Parmeliaceae</taxon>
        <taxon>Imshaugia</taxon>
    </lineage>
</organism>
<feature type="region of interest" description="Disordered" evidence="1">
    <location>
        <begin position="207"/>
        <end position="296"/>
    </location>
</feature>
<dbReference type="EMBL" id="CAJPDT010000096">
    <property type="protein sequence ID" value="CAF9937006.1"/>
    <property type="molecule type" value="Genomic_DNA"/>
</dbReference>
<dbReference type="AlphaFoldDB" id="A0A8H3G6E5"/>
<feature type="compositionally biased region" description="Basic and acidic residues" evidence="1">
    <location>
        <begin position="66"/>
        <end position="84"/>
    </location>
</feature>
<proteinExistence type="predicted"/>
<protein>
    <submittedName>
        <fullName evidence="2">Uncharacterized protein</fullName>
    </submittedName>
</protein>
<feature type="region of interest" description="Disordered" evidence="1">
    <location>
        <begin position="180"/>
        <end position="199"/>
    </location>
</feature>
<evidence type="ECO:0000313" key="2">
    <source>
        <dbReference type="EMBL" id="CAF9937006.1"/>
    </source>
</evidence>